<dbReference type="SUPFAM" id="SSF52540">
    <property type="entry name" value="P-loop containing nucleoside triphosphate hydrolases"/>
    <property type="match status" value="1"/>
</dbReference>
<dbReference type="Gene3D" id="3.40.50.1580">
    <property type="entry name" value="Nucleoside phosphorylase domain"/>
    <property type="match status" value="1"/>
</dbReference>
<evidence type="ECO:0000313" key="4">
    <source>
        <dbReference type="EMBL" id="KAF7510532.1"/>
    </source>
</evidence>
<name>A0A8H7APA1_9EURO</name>
<dbReference type="Proteomes" id="UP000606974">
    <property type="component" value="Unassembled WGS sequence"/>
</dbReference>
<dbReference type="PRINTS" id="PR00381">
    <property type="entry name" value="KINESINLIGHT"/>
</dbReference>
<dbReference type="GO" id="GO:0009116">
    <property type="term" value="P:nucleoside metabolic process"/>
    <property type="evidence" value="ECO:0007669"/>
    <property type="project" value="InterPro"/>
</dbReference>
<evidence type="ECO:0000256" key="1">
    <source>
        <dbReference type="PROSITE-ProRule" id="PRU00339"/>
    </source>
</evidence>
<dbReference type="Pfam" id="PF13374">
    <property type="entry name" value="TPR_10"/>
    <property type="match status" value="5"/>
</dbReference>
<dbReference type="GO" id="GO:0043531">
    <property type="term" value="F:ADP binding"/>
    <property type="evidence" value="ECO:0007669"/>
    <property type="project" value="InterPro"/>
</dbReference>
<dbReference type="PANTHER" id="PTHR46082">
    <property type="entry name" value="ATP/GTP-BINDING PROTEIN-RELATED"/>
    <property type="match status" value="1"/>
</dbReference>
<evidence type="ECO:0000313" key="5">
    <source>
        <dbReference type="Proteomes" id="UP000606974"/>
    </source>
</evidence>
<feature type="domain" description="NB-ARC" evidence="2">
    <location>
        <begin position="426"/>
        <end position="605"/>
    </location>
</feature>
<dbReference type="Gene3D" id="3.40.50.300">
    <property type="entry name" value="P-loop containing nucleotide triphosphate hydrolases"/>
    <property type="match status" value="1"/>
</dbReference>
<sequence length="1347" mass="152817">MDRSERIMTHFSFDLPFSSWEARNIALSLSLSRLSQTLEELDQFSTFASHQISVCQMTPPTPPRDRRGFEIAIICALPLEAECVRCVFDRCWEDEGKDYRKAQGDPNAYTTGLIGKHNVVLAHMPGMGTVSGSGVAASLRTSFPRVKLALVIGICGGVPYDTESGEEILLGDIIISQALVQYDFGKKYPEGFSERNTVGDNLGRPSLEIRSSFAQLKTFQNRKSMEKKIVTYLEGLQSQLPRANHPGPGTDRLYKPSYLHKHHRSVVGVPCDHCAQGKEKICATALRMNCEELGCEENNLVNRKRLANDQGLQPVVHFGKMGSGNTVMKSAEDRDRLAQRDGIIAFEMEGAGVWDQLPSIVIKGVCDYADSHKNKQWQSCAAATAAACMKAFLMKWTAGENFSEETPSDRLWCVPFNRLQQFIGRKDEIEMLERKLFQSSGCSRIAVLGLGGVGKSRIALELAYRTKLHRPLYSVFWVRAMDALTFEEDMYKIGMRLKIPGIETTDSYQMGKRSGIEDKKLDVKILVRQRLSHESTGPWLMIIDNADDEAIWGTDSILTECLPESPTGAILVTTRNRQVATDLVGKESVELGEMNEDEATKMLRSLLSKPETHTDLNAILIMLQKLTYLPLAIVQAAAYINKNNVSIRAYLELLCDTDENVIKLLSKNFRAEGRYPEAKNPVATTWLISFEQIQRQNHLAAECLSFISCLGETNIPRSLLPDADTKLDMTDALGLLKAYFFLKERADNDALHPLYDIHRLVRLVTQSWLKSQDMLVRWTETAIKRLAGLLPVENYQNKIQWDLFMPHAQTLYDSCIGEDLAERYVLIQKMGRWLMVDVKFEKAVKLLSSVVLWREMTMGKMDESTCDAYNDLGEALNEQGDLPRAEEYHQKALDRRRANLGMEHPSTLTSMANLASTYQDQGRWKEAEQLGLQVKDTRKMVQGVEHLDTQWSMASLASNYLNQGRWKEAEELLLQVRETVKRVLGMEHPGTLTVIANLAVIYWRQARWKEAEGLQVQVREARKRLLGMEHPSTLSSIHNLALTYWDQGRWKEAEELLMQVKETRLRVLGLEHPSTLESTASLAAAYGYQGRLKEAEELGVQLKETRKRVLGVEHPDTLTSISNLAWTLGNQGRWKEAEELGVQLKETRKRVLGVEHPDTLTSMGNLAWTLGNQGRWKEAEELSVQVTEMIKRVLGIEHPDTLRRIGNLAWTFGNQGRWKEAEELFVQVMDTTKRVLGIEHPDTLMRIGNLAWTYRNQGRWKEAEELFVQVMDTTKRVLGVEHPDTLMIIDNLASMYRNQGWWKEAEELFMEVKEARKRVLGVEHPETLTSIDDLAATYQDRRAVEGD</sequence>
<dbReference type="InterPro" id="IPR053137">
    <property type="entry name" value="NLR-like"/>
</dbReference>
<organism evidence="4 5">
    <name type="scientific">Endocarpon pusillum</name>
    <dbReference type="NCBI Taxonomy" id="364733"/>
    <lineage>
        <taxon>Eukaryota</taxon>
        <taxon>Fungi</taxon>
        <taxon>Dikarya</taxon>
        <taxon>Ascomycota</taxon>
        <taxon>Pezizomycotina</taxon>
        <taxon>Eurotiomycetes</taxon>
        <taxon>Chaetothyriomycetidae</taxon>
        <taxon>Verrucariales</taxon>
        <taxon>Verrucariaceae</taxon>
        <taxon>Endocarpon</taxon>
    </lineage>
</organism>
<keyword evidence="1" id="KW-0802">TPR repeat</keyword>
<dbReference type="SUPFAM" id="SSF53167">
    <property type="entry name" value="Purine and uridine phosphorylases"/>
    <property type="match status" value="1"/>
</dbReference>
<dbReference type="InterPro" id="IPR019734">
    <property type="entry name" value="TPR_rpt"/>
</dbReference>
<reference evidence="4" key="1">
    <citation type="submission" date="2020-02" db="EMBL/GenBank/DDBJ databases">
        <authorList>
            <person name="Palmer J.M."/>
        </authorList>
    </citation>
    <scope>NUCLEOTIDE SEQUENCE</scope>
    <source>
        <strain evidence="4">EPUS1.4</strain>
        <tissue evidence="4">Thallus</tissue>
    </source>
</reference>
<comment type="caution">
    <text evidence="4">The sequence shown here is derived from an EMBL/GenBank/DDBJ whole genome shotgun (WGS) entry which is preliminary data.</text>
</comment>
<dbReference type="Pfam" id="PF01048">
    <property type="entry name" value="PNP_UDP_1"/>
    <property type="match status" value="1"/>
</dbReference>
<dbReference type="Pfam" id="PF00931">
    <property type="entry name" value="NB-ARC"/>
    <property type="match status" value="1"/>
</dbReference>
<gene>
    <name evidence="4" type="ORF">GJ744_006378</name>
</gene>
<dbReference type="PROSITE" id="PS50005">
    <property type="entry name" value="TPR"/>
    <property type="match status" value="1"/>
</dbReference>
<dbReference type="OrthoDB" id="1577640at2759"/>
<accession>A0A8H7APA1</accession>
<dbReference type="InterPro" id="IPR035994">
    <property type="entry name" value="Nucleoside_phosphorylase_sf"/>
</dbReference>
<evidence type="ECO:0008006" key="6">
    <source>
        <dbReference type="Google" id="ProtNLM"/>
    </source>
</evidence>
<evidence type="ECO:0000259" key="3">
    <source>
        <dbReference type="Pfam" id="PF01048"/>
    </source>
</evidence>
<dbReference type="InterPro" id="IPR000845">
    <property type="entry name" value="Nucleoside_phosphorylase_d"/>
</dbReference>
<dbReference type="GO" id="GO:0003824">
    <property type="term" value="F:catalytic activity"/>
    <property type="evidence" value="ECO:0007669"/>
    <property type="project" value="InterPro"/>
</dbReference>
<dbReference type="InterPro" id="IPR027417">
    <property type="entry name" value="P-loop_NTPase"/>
</dbReference>
<dbReference type="InterPro" id="IPR002182">
    <property type="entry name" value="NB-ARC"/>
</dbReference>
<dbReference type="EMBL" id="JAACFV010000029">
    <property type="protein sequence ID" value="KAF7510532.1"/>
    <property type="molecule type" value="Genomic_DNA"/>
</dbReference>
<keyword evidence="5" id="KW-1185">Reference proteome</keyword>
<dbReference type="SMART" id="SM00028">
    <property type="entry name" value="TPR"/>
    <property type="match status" value="4"/>
</dbReference>
<protein>
    <recommendedName>
        <fullName evidence="6">Nucleoside phosphorylase domain-containing protein</fullName>
    </recommendedName>
</protein>
<evidence type="ECO:0000259" key="2">
    <source>
        <dbReference type="Pfam" id="PF00931"/>
    </source>
</evidence>
<dbReference type="InterPro" id="IPR011990">
    <property type="entry name" value="TPR-like_helical_dom_sf"/>
</dbReference>
<feature type="repeat" description="TPR" evidence="1">
    <location>
        <begin position="866"/>
        <end position="899"/>
    </location>
</feature>
<dbReference type="SUPFAM" id="SSF48452">
    <property type="entry name" value="TPR-like"/>
    <property type="match status" value="4"/>
</dbReference>
<feature type="domain" description="Nucleoside phosphorylase" evidence="3">
    <location>
        <begin position="71"/>
        <end position="192"/>
    </location>
</feature>
<dbReference type="PANTHER" id="PTHR46082:SF6">
    <property type="entry name" value="AAA+ ATPASE DOMAIN-CONTAINING PROTEIN-RELATED"/>
    <property type="match status" value="1"/>
</dbReference>
<dbReference type="Pfam" id="PF13424">
    <property type="entry name" value="TPR_12"/>
    <property type="match status" value="3"/>
</dbReference>
<dbReference type="Gene3D" id="1.25.40.10">
    <property type="entry name" value="Tetratricopeptide repeat domain"/>
    <property type="match status" value="4"/>
</dbReference>
<proteinExistence type="predicted"/>